<accession>A0AAW1K8E8</accession>
<feature type="region of interest" description="Disordered" evidence="1">
    <location>
        <begin position="186"/>
        <end position="208"/>
    </location>
</feature>
<dbReference type="PANTHER" id="PTHR31659:SF9">
    <property type="entry name" value="PROTEIN: UPF0503-LIKE PROTEIN, PUTATIVE (DUF740)-RELATED"/>
    <property type="match status" value="1"/>
</dbReference>
<feature type="region of interest" description="Disordered" evidence="1">
    <location>
        <begin position="1"/>
        <end position="29"/>
    </location>
</feature>
<feature type="compositionally biased region" description="Acidic residues" evidence="1">
    <location>
        <begin position="188"/>
        <end position="197"/>
    </location>
</feature>
<feature type="compositionally biased region" description="Pro residues" evidence="1">
    <location>
        <begin position="9"/>
        <end position="18"/>
    </location>
</feature>
<protein>
    <submittedName>
        <fullName evidence="2">Uncharacterized protein</fullName>
    </submittedName>
</protein>
<dbReference type="AlphaFoldDB" id="A0AAW1K8E8"/>
<reference evidence="2" key="1">
    <citation type="submission" date="2024-03" db="EMBL/GenBank/DDBJ databases">
        <title>WGS assembly of Saponaria officinalis var. Norfolk2.</title>
        <authorList>
            <person name="Jenkins J."/>
            <person name="Shu S."/>
            <person name="Grimwood J."/>
            <person name="Barry K."/>
            <person name="Goodstein D."/>
            <person name="Schmutz J."/>
            <person name="Leebens-Mack J."/>
            <person name="Osbourn A."/>
        </authorList>
    </citation>
    <scope>NUCLEOTIDE SEQUENCE [LARGE SCALE GENOMIC DNA]</scope>
    <source>
        <strain evidence="2">JIC</strain>
    </source>
</reference>
<dbReference type="GO" id="GO:0005886">
    <property type="term" value="C:plasma membrane"/>
    <property type="evidence" value="ECO:0007669"/>
    <property type="project" value="TreeGrafter"/>
</dbReference>
<evidence type="ECO:0000313" key="3">
    <source>
        <dbReference type="Proteomes" id="UP001443914"/>
    </source>
</evidence>
<comment type="caution">
    <text evidence="2">The sequence shown here is derived from an EMBL/GenBank/DDBJ whole genome shotgun (WGS) entry which is preliminary data.</text>
</comment>
<proteinExistence type="predicted"/>
<dbReference type="InterPro" id="IPR008004">
    <property type="entry name" value="OCTOPUS-like"/>
</dbReference>
<feature type="region of interest" description="Disordered" evidence="1">
    <location>
        <begin position="432"/>
        <end position="476"/>
    </location>
</feature>
<sequence length="717" mass="79176">MNPTTEEQLPPPPQPPQPHRSSTSCERHPDENFTGFCPSCLCERLAVLDNQSSASTSTGRKSASSALKSLFRPNNDSGPALRGRPSTSSFLPELRRTKSFSGGKNDGGLLGVSGAFEPQRKSCDVRGRSTLFALFNQDQVKRHHKDSSSADVINGSSSSKCGQGNSSVVIEFDSEGRDHVAEVSVVEEVSEEEEEEFHDSNDNGGEIQEDELHDQCNHHVTANNINNNNNINNVGKVKSEITEEEASLVEGEKSEKVVDLKTMKDYIDIDSHDKKAGGTKDLKELAGSFWSAASVFSKKFKAWTKKNHKLKKHNGCHTVQVSGKKGNAGRNCRDTQSEIADYGFGRRSCDTDPRFSLDAGRFSVDVVGPGRYSVDAGRMSFDDPRGSFDEPRASWDGYLIGRTAFPRMIPPMVSVVEDAPVVVSRHDMQIPVEEPRRSSVSIAGDDGGLPGGASQTKDYYSDSSSKRRKSLDRSSSIRKTAAAVVAEMDEMKNNGCNIKVAPPCVDYLNGGCNFKVVANDRDLNASSNSLRDNYSESFDMGLRDNASLSGNGDRKGSKKSRRWRTWNIWSLLYRRSSSGGKDEEDDRYSRANGVERSLSESWQDYRRDGYGDPRAGFGRNVLRSNSSVSWRNSYNVGGSFGSSIRQGSIEVNGHGKKKRDEFVLERNRSARYSPKHADNNGMLRFYLTPMRGSRKGSSGKPKPAYSHSFARNMLRMY</sequence>
<feature type="region of interest" description="Disordered" evidence="1">
    <location>
        <begin position="145"/>
        <end position="165"/>
    </location>
</feature>
<organism evidence="2 3">
    <name type="scientific">Saponaria officinalis</name>
    <name type="common">Common soapwort</name>
    <name type="synonym">Lychnis saponaria</name>
    <dbReference type="NCBI Taxonomy" id="3572"/>
    <lineage>
        <taxon>Eukaryota</taxon>
        <taxon>Viridiplantae</taxon>
        <taxon>Streptophyta</taxon>
        <taxon>Embryophyta</taxon>
        <taxon>Tracheophyta</taxon>
        <taxon>Spermatophyta</taxon>
        <taxon>Magnoliopsida</taxon>
        <taxon>eudicotyledons</taxon>
        <taxon>Gunneridae</taxon>
        <taxon>Pentapetalae</taxon>
        <taxon>Caryophyllales</taxon>
        <taxon>Caryophyllaceae</taxon>
        <taxon>Caryophylleae</taxon>
        <taxon>Saponaria</taxon>
    </lineage>
</organism>
<dbReference type="EMBL" id="JBDFQZ010000006">
    <property type="protein sequence ID" value="KAK9714137.1"/>
    <property type="molecule type" value="Genomic_DNA"/>
</dbReference>
<feature type="compositionally biased region" description="Polar residues" evidence="1">
    <location>
        <begin position="51"/>
        <end position="77"/>
    </location>
</feature>
<dbReference type="Proteomes" id="UP001443914">
    <property type="component" value="Unassembled WGS sequence"/>
</dbReference>
<gene>
    <name evidence="2" type="ORF">RND81_06G074200</name>
</gene>
<evidence type="ECO:0000313" key="2">
    <source>
        <dbReference type="EMBL" id="KAK9714137.1"/>
    </source>
</evidence>
<name>A0AAW1K8E8_SAPOF</name>
<keyword evidence="3" id="KW-1185">Reference proteome</keyword>
<dbReference type="PANTHER" id="PTHR31659">
    <property type="entry name" value="PROTEIN: UPF0503-LIKE PROTEIN, PUTATIVE (DUF740)-RELATED"/>
    <property type="match status" value="1"/>
</dbReference>
<feature type="region of interest" description="Disordered" evidence="1">
    <location>
        <begin position="51"/>
        <end position="89"/>
    </location>
</feature>
<evidence type="ECO:0000256" key="1">
    <source>
        <dbReference type="SAM" id="MobiDB-lite"/>
    </source>
</evidence>
<feature type="compositionally biased region" description="Low complexity" evidence="1">
    <location>
        <begin position="155"/>
        <end position="165"/>
    </location>
</feature>
<dbReference type="Pfam" id="PF05340">
    <property type="entry name" value="DUF740"/>
    <property type="match status" value="2"/>
</dbReference>